<keyword evidence="1" id="KW-1133">Transmembrane helix</keyword>
<sequence>MVNGHTKNLAPSLHVRLATGVALLSSGLLAGAFLFGWATVAPTFAEVPLEVHLTYRVELMKFNGTIMPPLMVITIAALIWFTAVTGGSARACAAGAIGLAIAALLTTMFGNVPINGQIKEWATGSLPADYQETLSAWGTFHDIRFTTAVGAFVLLIVAAGWTSRDRRADSVERRAAERN</sequence>
<comment type="caution">
    <text evidence="2">The sequence shown here is derived from an EMBL/GenBank/DDBJ whole genome shotgun (WGS) entry which is preliminary data.</text>
</comment>
<evidence type="ECO:0008006" key="4">
    <source>
        <dbReference type="Google" id="ProtNLM"/>
    </source>
</evidence>
<gene>
    <name evidence="2" type="ORF">GCM10009691_25680</name>
</gene>
<feature type="transmembrane region" description="Helical" evidence="1">
    <location>
        <begin position="65"/>
        <end position="84"/>
    </location>
</feature>
<feature type="transmembrane region" description="Helical" evidence="1">
    <location>
        <begin position="21"/>
        <end position="45"/>
    </location>
</feature>
<name>A0ABN2BZ28_9MICO</name>
<dbReference type="EMBL" id="BAAALY010000012">
    <property type="protein sequence ID" value="GAA1549962.1"/>
    <property type="molecule type" value="Genomic_DNA"/>
</dbReference>
<feature type="transmembrane region" description="Helical" evidence="1">
    <location>
        <begin position="91"/>
        <end position="110"/>
    </location>
</feature>
<reference evidence="2 3" key="1">
    <citation type="journal article" date="2019" name="Int. J. Syst. Evol. Microbiol.">
        <title>The Global Catalogue of Microorganisms (GCM) 10K type strain sequencing project: providing services to taxonomists for standard genome sequencing and annotation.</title>
        <authorList>
            <consortium name="The Broad Institute Genomics Platform"/>
            <consortium name="The Broad Institute Genome Sequencing Center for Infectious Disease"/>
            <person name="Wu L."/>
            <person name="Ma J."/>
        </authorList>
    </citation>
    <scope>NUCLEOTIDE SEQUENCE [LARGE SCALE GENOMIC DNA]</scope>
    <source>
        <strain evidence="2 3">JCM 13319</strain>
    </source>
</reference>
<evidence type="ECO:0000313" key="2">
    <source>
        <dbReference type="EMBL" id="GAA1549962.1"/>
    </source>
</evidence>
<protein>
    <recommendedName>
        <fullName evidence="4">DUF1772 domain-containing protein</fullName>
    </recommendedName>
</protein>
<keyword evidence="3" id="KW-1185">Reference proteome</keyword>
<accession>A0ABN2BZ28</accession>
<keyword evidence="1" id="KW-0472">Membrane</keyword>
<evidence type="ECO:0000256" key="1">
    <source>
        <dbReference type="SAM" id="Phobius"/>
    </source>
</evidence>
<evidence type="ECO:0000313" key="3">
    <source>
        <dbReference type="Proteomes" id="UP001501791"/>
    </source>
</evidence>
<proteinExistence type="predicted"/>
<feature type="transmembrane region" description="Helical" evidence="1">
    <location>
        <begin position="143"/>
        <end position="163"/>
    </location>
</feature>
<dbReference type="Proteomes" id="UP001501791">
    <property type="component" value="Unassembled WGS sequence"/>
</dbReference>
<dbReference type="InterPro" id="IPR013901">
    <property type="entry name" value="Anthrone_oxy"/>
</dbReference>
<organism evidence="2 3">
    <name type="scientific">Brevibacterium picturae</name>
    <dbReference type="NCBI Taxonomy" id="260553"/>
    <lineage>
        <taxon>Bacteria</taxon>
        <taxon>Bacillati</taxon>
        <taxon>Actinomycetota</taxon>
        <taxon>Actinomycetes</taxon>
        <taxon>Micrococcales</taxon>
        <taxon>Brevibacteriaceae</taxon>
        <taxon>Brevibacterium</taxon>
    </lineage>
</organism>
<dbReference type="RefSeq" id="WP_346036379.1">
    <property type="nucleotide sequence ID" value="NZ_BAAALY010000012.1"/>
</dbReference>
<keyword evidence="1" id="KW-0812">Transmembrane</keyword>
<dbReference type="Pfam" id="PF08592">
    <property type="entry name" value="Anthrone_oxy"/>
    <property type="match status" value="1"/>
</dbReference>